<comment type="caution">
    <text evidence="10">The sequence shown here is derived from an EMBL/GenBank/DDBJ whole genome shotgun (WGS) entry which is preliminary data.</text>
</comment>
<keyword evidence="11" id="KW-1185">Reference proteome</keyword>
<dbReference type="EMBL" id="SKFG01000001">
    <property type="protein sequence ID" value="TCZ81302.1"/>
    <property type="molecule type" value="Genomic_DNA"/>
</dbReference>
<dbReference type="SMART" id="SM00518">
    <property type="entry name" value="AP2Ec"/>
    <property type="match status" value="1"/>
</dbReference>
<dbReference type="InterPro" id="IPR036237">
    <property type="entry name" value="Xyl_isomerase-like_sf"/>
</dbReference>
<dbReference type="GO" id="GO:0006284">
    <property type="term" value="P:base-excision repair"/>
    <property type="evidence" value="ECO:0007669"/>
    <property type="project" value="TreeGrafter"/>
</dbReference>
<dbReference type="SUPFAM" id="SSF51658">
    <property type="entry name" value="Xylose isomerase-like"/>
    <property type="match status" value="1"/>
</dbReference>
<dbReference type="GO" id="GO:0008081">
    <property type="term" value="F:phosphoric diester hydrolase activity"/>
    <property type="evidence" value="ECO:0007669"/>
    <property type="project" value="TreeGrafter"/>
</dbReference>
<dbReference type="RefSeq" id="WP_132416457.1">
    <property type="nucleotide sequence ID" value="NZ_SKFG01000001.1"/>
</dbReference>
<evidence type="ECO:0000313" key="10">
    <source>
        <dbReference type="EMBL" id="TCZ81302.1"/>
    </source>
</evidence>
<dbReference type="PROSITE" id="PS00731">
    <property type="entry name" value="AP_NUCLEASE_F2_3"/>
    <property type="match status" value="1"/>
</dbReference>
<evidence type="ECO:0000256" key="1">
    <source>
        <dbReference type="ARBA" id="ARBA00001947"/>
    </source>
</evidence>
<evidence type="ECO:0000313" key="11">
    <source>
        <dbReference type="Proteomes" id="UP000295418"/>
    </source>
</evidence>
<keyword evidence="7" id="KW-0862">Zinc</keyword>
<dbReference type="Proteomes" id="UP000295418">
    <property type="component" value="Unassembled WGS sequence"/>
</dbReference>
<name>A0A4V2WPY9_9BACL</name>
<dbReference type="InterPro" id="IPR018246">
    <property type="entry name" value="AP_endonuc_F2_Zn_BS"/>
</dbReference>
<evidence type="ECO:0000256" key="2">
    <source>
        <dbReference type="ARBA" id="ARBA00005340"/>
    </source>
</evidence>
<dbReference type="PANTHER" id="PTHR21445">
    <property type="entry name" value="ENDONUCLEASE IV ENDODEOXYRIBONUCLEASE IV"/>
    <property type="match status" value="1"/>
</dbReference>
<reference evidence="10 11" key="1">
    <citation type="submission" date="2019-03" db="EMBL/GenBank/DDBJ databases">
        <authorList>
            <person name="Kim M.K.M."/>
        </authorList>
    </citation>
    <scope>NUCLEOTIDE SEQUENCE [LARGE SCALE GENOMIC DNA]</scope>
    <source>
        <strain evidence="10 11">18JY21-1</strain>
    </source>
</reference>
<accession>A0A4V2WPY9</accession>
<dbReference type="Pfam" id="PF01261">
    <property type="entry name" value="AP_endonuc_2"/>
    <property type="match status" value="1"/>
</dbReference>
<dbReference type="Gene3D" id="3.20.20.150">
    <property type="entry name" value="Divalent-metal-dependent TIM barrel enzymes"/>
    <property type="match status" value="1"/>
</dbReference>
<keyword evidence="6 10" id="KW-0378">Hydrolase</keyword>
<comment type="cofactor">
    <cofactor evidence="1">
        <name>Zn(2+)</name>
        <dbReference type="ChEBI" id="CHEBI:29105"/>
    </cofactor>
</comment>
<organism evidence="10 11">
    <name type="scientific">Paenibacillus albiflavus</name>
    <dbReference type="NCBI Taxonomy" id="2545760"/>
    <lineage>
        <taxon>Bacteria</taxon>
        <taxon>Bacillati</taxon>
        <taxon>Bacillota</taxon>
        <taxon>Bacilli</taxon>
        <taxon>Bacillales</taxon>
        <taxon>Paenibacillaceae</taxon>
        <taxon>Paenibacillus</taxon>
    </lineage>
</organism>
<dbReference type="InterPro" id="IPR013022">
    <property type="entry name" value="Xyl_isomerase-like_TIM-brl"/>
</dbReference>
<keyword evidence="8" id="KW-0234">DNA repair</keyword>
<dbReference type="GO" id="GO:0008833">
    <property type="term" value="F:deoxyribonuclease IV (phage-T4-induced) activity"/>
    <property type="evidence" value="ECO:0007669"/>
    <property type="project" value="UniProtKB-EC"/>
</dbReference>
<evidence type="ECO:0000259" key="9">
    <source>
        <dbReference type="Pfam" id="PF01261"/>
    </source>
</evidence>
<feature type="domain" description="Xylose isomerase-like TIM barrel" evidence="9">
    <location>
        <begin position="19"/>
        <end position="269"/>
    </location>
</feature>
<evidence type="ECO:0000256" key="7">
    <source>
        <dbReference type="ARBA" id="ARBA00022833"/>
    </source>
</evidence>
<keyword evidence="4" id="KW-0479">Metal-binding</keyword>
<evidence type="ECO:0000256" key="3">
    <source>
        <dbReference type="ARBA" id="ARBA00022722"/>
    </source>
</evidence>
<dbReference type="EC" id="3.1.21.2" evidence="10"/>
<evidence type="ECO:0000256" key="5">
    <source>
        <dbReference type="ARBA" id="ARBA00022763"/>
    </source>
</evidence>
<evidence type="ECO:0000256" key="4">
    <source>
        <dbReference type="ARBA" id="ARBA00022723"/>
    </source>
</evidence>
<evidence type="ECO:0000256" key="6">
    <source>
        <dbReference type="ARBA" id="ARBA00022801"/>
    </source>
</evidence>
<dbReference type="PANTHER" id="PTHR21445:SF0">
    <property type="entry name" value="APURINIC-APYRIMIDINIC ENDONUCLEASE"/>
    <property type="match status" value="1"/>
</dbReference>
<evidence type="ECO:0000256" key="8">
    <source>
        <dbReference type="ARBA" id="ARBA00023204"/>
    </source>
</evidence>
<dbReference type="GO" id="GO:0003906">
    <property type="term" value="F:DNA-(apurinic or apyrimidinic site) endonuclease activity"/>
    <property type="evidence" value="ECO:0007669"/>
    <property type="project" value="TreeGrafter"/>
</dbReference>
<dbReference type="CDD" id="cd00019">
    <property type="entry name" value="AP2Ec"/>
    <property type="match status" value="1"/>
</dbReference>
<protein>
    <submittedName>
        <fullName evidence="10">Deoxyribonuclease IV</fullName>
        <ecNumber evidence="10">3.1.21.2</ecNumber>
    </submittedName>
</protein>
<dbReference type="AlphaFoldDB" id="A0A4V2WPY9"/>
<comment type="similarity">
    <text evidence="2">Belongs to the AP endonuclease 2 family.</text>
</comment>
<keyword evidence="3" id="KW-0540">Nuclease</keyword>
<dbReference type="InterPro" id="IPR001719">
    <property type="entry name" value="AP_endonuc_2"/>
</dbReference>
<keyword evidence="5" id="KW-0227">DNA damage</keyword>
<dbReference type="NCBIfam" id="TIGR00587">
    <property type="entry name" value="nfo"/>
    <property type="match status" value="1"/>
</dbReference>
<dbReference type="GO" id="GO:0008270">
    <property type="term" value="F:zinc ion binding"/>
    <property type="evidence" value="ECO:0007669"/>
    <property type="project" value="InterPro"/>
</dbReference>
<dbReference type="OrthoDB" id="9805666at2"/>
<dbReference type="GO" id="GO:0003677">
    <property type="term" value="F:DNA binding"/>
    <property type="evidence" value="ECO:0007669"/>
    <property type="project" value="InterPro"/>
</dbReference>
<dbReference type="PROSITE" id="PS51432">
    <property type="entry name" value="AP_NUCLEASE_F2_4"/>
    <property type="match status" value="1"/>
</dbReference>
<sequence length="278" mass="30539">MLIGAHVSTRQGYSGAALAAHKMGANTFQFFPKNPRSLVLKTSYNEVDARDCANFCSSLGMISITHAPYALNLAADASEQDLMKRALLNCLEITEACGALGLVVHFGKNKGTDRLQAYKNIIQLTNESLQEWHGNALILIENQAGEGTGMGTTLEELATIRKLSHFPDQIGYCLDTCHAFASGLWDGHNWEAVAERGSALDFFKHLKAVHLNDSLYPAGSRRDRHATIGSGHIGDTAIQELIQSPVLQHIPFILETPQGKDGTHREEINHVQTLYYKK</sequence>
<proteinExistence type="inferred from homology"/>
<gene>
    <name evidence="10" type="ORF">E0485_01775</name>
</gene>